<dbReference type="Proteomes" id="UP000445582">
    <property type="component" value="Unassembled WGS sequence"/>
</dbReference>
<evidence type="ECO:0000313" key="3">
    <source>
        <dbReference type="EMBL" id="MXO63292.1"/>
    </source>
</evidence>
<keyword evidence="2" id="KW-1133">Transmembrane helix</keyword>
<proteinExistence type="predicted"/>
<dbReference type="AlphaFoldDB" id="A0A844YHA6"/>
<evidence type="ECO:0000256" key="2">
    <source>
        <dbReference type="SAM" id="Phobius"/>
    </source>
</evidence>
<reference evidence="3 4" key="1">
    <citation type="submission" date="2019-12" db="EMBL/GenBank/DDBJ databases">
        <title>Genomic-based taxomic classification of the family Erythrobacteraceae.</title>
        <authorList>
            <person name="Xu L."/>
        </authorList>
    </citation>
    <scope>NUCLEOTIDE SEQUENCE [LARGE SCALE GENOMIC DNA]</scope>
    <source>
        <strain evidence="3 4">MCCC 1A09965</strain>
    </source>
</reference>
<keyword evidence="4" id="KW-1185">Reference proteome</keyword>
<feature type="region of interest" description="Disordered" evidence="1">
    <location>
        <begin position="186"/>
        <end position="216"/>
    </location>
</feature>
<sequence>MNDQTTTLLIVALIVVAGAIVGWLLMQRRQTKELRERFGDEYDRTLDARGGRSKAEADLLEREKRVAELEIRKLTPAEHDRYAADWTATKALFVDDPKAAVGKADALLTDVMQSKGYKVSDFEHQHADLTVEHADVATHYLAGHTLCERCEAGEASTEDLRQAINHYEALFDRLVDDIATPDDDVTVRGTRMDEAPARPATTDTDAPRPNPAIGEPVVIDRDIDAEGTVTSTSTQRTTL</sequence>
<evidence type="ECO:0000256" key="1">
    <source>
        <dbReference type="SAM" id="MobiDB-lite"/>
    </source>
</evidence>
<evidence type="ECO:0000313" key="4">
    <source>
        <dbReference type="Proteomes" id="UP000445582"/>
    </source>
</evidence>
<organism evidence="3 4">
    <name type="scientific">Qipengyuania oceanensis</name>
    <dbReference type="NCBI Taxonomy" id="1463597"/>
    <lineage>
        <taxon>Bacteria</taxon>
        <taxon>Pseudomonadati</taxon>
        <taxon>Pseudomonadota</taxon>
        <taxon>Alphaproteobacteria</taxon>
        <taxon>Sphingomonadales</taxon>
        <taxon>Erythrobacteraceae</taxon>
        <taxon>Qipengyuania</taxon>
    </lineage>
</organism>
<protein>
    <recommendedName>
        <fullName evidence="5">Secreted protein</fullName>
    </recommendedName>
</protein>
<accession>A0A844YHA6</accession>
<evidence type="ECO:0008006" key="5">
    <source>
        <dbReference type="Google" id="ProtNLM"/>
    </source>
</evidence>
<feature type="transmembrane region" description="Helical" evidence="2">
    <location>
        <begin position="6"/>
        <end position="26"/>
    </location>
</feature>
<name>A0A844YHA6_9SPHN</name>
<gene>
    <name evidence="3" type="ORF">GRI48_09735</name>
</gene>
<dbReference type="EMBL" id="WTYN01000001">
    <property type="protein sequence ID" value="MXO63292.1"/>
    <property type="molecule type" value="Genomic_DNA"/>
</dbReference>
<keyword evidence="2" id="KW-0472">Membrane</keyword>
<keyword evidence="2" id="KW-0812">Transmembrane</keyword>
<dbReference type="RefSeq" id="WP_160674682.1">
    <property type="nucleotide sequence ID" value="NZ_WTYN01000001.1"/>
</dbReference>
<comment type="caution">
    <text evidence="3">The sequence shown here is derived from an EMBL/GenBank/DDBJ whole genome shotgun (WGS) entry which is preliminary data.</text>
</comment>
<dbReference type="OrthoDB" id="7502542at2"/>